<feature type="region of interest" description="Disordered" evidence="1">
    <location>
        <begin position="34"/>
        <end position="189"/>
    </location>
</feature>
<keyword evidence="3" id="KW-1185">Reference proteome</keyword>
<organism evidence="2 3">
    <name type="scientific">Phlebiopsis gigantea (strain 11061_1 CR5-6)</name>
    <name type="common">White-rot fungus</name>
    <name type="synonym">Peniophora gigantea</name>
    <dbReference type="NCBI Taxonomy" id="745531"/>
    <lineage>
        <taxon>Eukaryota</taxon>
        <taxon>Fungi</taxon>
        <taxon>Dikarya</taxon>
        <taxon>Basidiomycota</taxon>
        <taxon>Agaricomycotina</taxon>
        <taxon>Agaricomycetes</taxon>
        <taxon>Polyporales</taxon>
        <taxon>Phanerochaetaceae</taxon>
        <taxon>Phlebiopsis</taxon>
    </lineage>
</organism>
<feature type="region of interest" description="Disordered" evidence="1">
    <location>
        <begin position="300"/>
        <end position="526"/>
    </location>
</feature>
<feature type="compositionally biased region" description="Polar residues" evidence="1">
    <location>
        <begin position="516"/>
        <end position="526"/>
    </location>
</feature>
<evidence type="ECO:0000313" key="3">
    <source>
        <dbReference type="Proteomes" id="UP000053257"/>
    </source>
</evidence>
<dbReference type="Proteomes" id="UP000053257">
    <property type="component" value="Unassembled WGS sequence"/>
</dbReference>
<evidence type="ECO:0000313" key="2">
    <source>
        <dbReference type="EMBL" id="KIP02524.1"/>
    </source>
</evidence>
<dbReference type="OrthoDB" id="3363891at2759"/>
<dbReference type="EMBL" id="KN840669">
    <property type="protein sequence ID" value="KIP02524.1"/>
    <property type="molecule type" value="Genomic_DNA"/>
</dbReference>
<feature type="compositionally biased region" description="Polar residues" evidence="1">
    <location>
        <begin position="96"/>
        <end position="118"/>
    </location>
</feature>
<feature type="compositionally biased region" description="Basic and acidic residues" evidence="1">
    <location>
        <begin position="491"/>
        <end position="500"/>
    </location>
</feature>
<name>A0A0C3NDC1_PHLG1</name>
<feature type="compositionally biased region" description="Polar residues" evidence="1">
    <location>
        <begin position="160"/>
        <end position="179"/>
    </location>
</feature>
<dbReference type="HOGENOM" id="CLU_023533_0_0_1"/>
<sequence length="687" mass="75055">MALAAVPPTHSAFSREPVWDGAIVPALRKRLESESQELAKRMSVASMTSVEEYPTDALASSSSQTNKERSETPTSLYTRPSAIPRPSLQMTRPGESASTATERTSGSSSFQRSRTLSQPFPFDASGSQSPPPLPSDSASRSNSPLVSASRITRIPVSRVRTGSTSSANQQSFSISLNSRGDNRNGLYKSSGNAYAPELSTDLFPVDESHSYLSHSTPKSMKSQVSEIVNERPPFNPSIASTRRGYDDDFATPRMSTDSEERPFEHWYRGDVSRNGGVGELRVGRKQEMLDIANYGHTLRQAPSQGVLSTSSRSRSNSRGRDASYSRMRHRPRAESLGHRGSIYIQDEKVLDERPLTDLDNDDDDEADEGYYDDDGMDVIDSYVRDVGAVSPPHSLERSDTPTLVESTKSNGFKSRIPTPTPRAITPTSTHPLSTDGLSVPKATSPPPSQLSIPKAALPAATTPAAKRKAKSPAPHTSKRTRQKPPAKVPKKKEERPRDSAHYPAPEGDDIMHAVPSWTQPVPQSGNWDDVVIPVVARKKGLDDHYQQADGSPKPKRKSNVIEPAPGTFGFDHTKYRGTRADRQSEDISMYEFGERKETLTVQTENLPNPGKDRPSPSPSPSPLSPPSRVLLSGSPRAESPAPFSQYPVPEPSPIPEIRVIRPSTDNQKVEMHPDEEASGGCCKCIIM</sequence>
<dbReference type="STRING" id="745531.A0A0C3NDC1"/>
<feature type="compositionally biased region" description="Polar residues" evidence="1">
    <location>
        <begin position="136"/>
        <end position="150"/>
    </location>
</feature>
<proteinExistence type="predicted"/>
<feature type="region of interest" description="Disordered" evidence="1">
    <location>
        <begin position="541"/>
        <end position="657"/>
    </location>
</feature>
<feature type="compositionally biased region" description="Basic and acidic residues" evidence="1">
    <location>
        <begin position="345"/>
        <end position="356"/>
    </location>
</feature>
<accession>A0A0C3NDC1</accession>
<feature type="compositionally biased region" description="Low complexity" evidence="1">
    <location>
        <begin position="453"/>
        <end position="464"/>
    </location>
</feature>
<feature type="compositionally biased region" description="Basic and acidic residues" evidence="1">
    <location>
        <begin position="571"/>
        <end position="585"/>
    </location>
</feature>
<feature type="compositionally biased region" description="Basic residues" evidence="1">
    <location>
        <begin position="465"/>
        <end position="490"/>
    </location>
</feature>
<feature type="compositionally biased region" description="Polar residues" evidence="1">
    <location>
        <begin position="400"/>
        <end position="412"/>
    </location>
</feature>
<reference evidence="2 3" key="1">
    <citation type="journal article" date="2014" name="PLoS Genet.">
        <title>Analysis of the Phlebiopsis gigantea genome, transcriptome and secretome provides insight into its pioneer colonization strategies of wood.</title>
        <authorList>
            <person name="Hori C."/>
            <person name="Ishida T."/>
            <person name="Igarashi K."/>
            <person name="Samejima M."/>
            <person name="Suzuki H."/>
            <person name="Master E."/>
            <person name="Ferreira P."/>
            <person name="Ruiz-Duenas F.J."/>
            <person name="Held B."/>
            <person name="Canessa P."/>
            <person name="Larrondo L.F."/>
            <person name="Schmoll M."/>
            <person name="Druzhinina I.S."/>
            <person name="Kubicek C.P."/>
            <person name="Gaskell J.A."/>
            <person name="Kersten P."/>
            <person name="St John F."/>
            <person name="Glasner J."/>
            <person name="Sabat G."/>
            <person name="Splinter BonDurant S."/>
            <person name="Syed K."/>
            <person name="Yadav J."/>
            <person name="Mgbeahuruike A.C."/>
            <person name="Kovalchuk A."/>
            <person name="Asiegbu F.O."/>
            <person name="Lackner G."/>
            <person name="Hoffmeister D."/>
            <person name="Rencoret J."/>
            <person name="Gutierrez A."/>
            <person name="Sun H."/>
            <person name="Lindquist E."/>
            <person name="Barry K."/>
            <person name="Riley R."/>
            <person name="Grigoriev I.V."/>
            <person name="Henrissat B."/>
            <person name="Kues U."/>
            <person name="Berka R.M."/>
            <person name="Martinez A.T."/>
            <person name="Covert S.F."/>
            <person name="Blanchette R.A."/>
            <person name="Cullen D."/>
        </authorList>
    </citation>
    <scope>NUCLEOTIDE SEQUENCE [LARGE SCALE GENOMIC DNA]</scope>
    <source>
        <strain evidence="2 3">11061_1 CR5-6</strain>
    </source>
</reference>
<feature type="region of interest" description="Disordered" evidence="1">
    <location>
        <begin position="230"/>
        <end position="261"/>
    </location>
</feature>
<feature type="compositionally biased region" description="Acidic residues" evidence="1">
    <location>
        <begin position="358"/>
        <end position="377"/>
    </location>
</feature>
<protein>
    <submittedName>
        <fullName evidence="2">Uncharacterized protein</fullName>
    </submittedName>
</protein>
<evidence type="ECO:0000256" key="1">
    <source>
        <dbReference type="SAM" id="MobiDB-lite"/>
    </source>
</evidence>
<feature type="compositionally biased region" description="Low complexity" evidence="1">
    <location>
        <begin position="626"/>
        <end position="636"/>
    </location>
</feature>
<feature type="compositionally biased region" description="Pro residues" evidence="1">
    <location>
        <begin position="615"/>
        <end position="625"/>
    </location>
</feature>
<feature type="compositionally biased region" description="Low complexity" evidence="1">
    <location>
        <begin position="414"/>
        <end position="429"/>
    </location>
</feature>
<gene>
    <name evidence="2" type="ORF">PHLGIDRAFT_291449</name>
</gene>
<dbReference type="AlphaFoldDB" id="A0A0C3NDC1"/>